<reference evidence="7 8" key="1">
    <citation type="submission" date="2024-01" db="EMBL/GenBank/DDBJ databases">
        <title>Comparative genomics of Cryptococcus and Kwoniella reveals pathogenesis evolution and contrasting modes of karyotype evolution via chromosome fusion or intercentromeric recombination.</title>
        <authorList>
            <person name="Coelho M.A."/>
            <person name="David-Palma M."/>
            <person name="Shea T."/>
            <person name="Bowers K."/>
            <person name="McGinley-Smith S."/>
            <person name="Mohammad A.W."/>
            <person name="Gnirke A."/>
            <person name="Yurkov A.M."/>
            <person name="Nowrousian M."/>
            <person name="Sun S."/>
            <person name="Cuomo C.A."/>
            <person name="Heitman J."/>
        </authorList>
    </citation>
    <scope>NUCLEOTIDE SEQUENCE [LARGE SCALE GENOMIC DNA]</scope>
    <source>
        <strain evidence="7">CBS 11374</strain>
    </source>
</reference>
<evidence type="ECO:0000256" key="1">
    <source>
        <dbReference type="ARBA" id="ARBA00013260"/>
    </source>
</evidence>
<comment type="similarity">
    <text evidence="3">Belongs to the PTH2 family.</text>
</comment>
<name>A0ABZ1D7L9_9TREE</name>
<evidence type="ECO:0000256" key="5">
    <source>
        <dbReference type="SAM" id="MobiDB-lite"/>
    </source>
</evidence>
<dbReference type="NCBIfam" id="TIGR00283">
    <property type="entry name" value="arch_pth2"/>
    <property type="match status" value="1"/>
</dbReference>
<feature type="signal peptide" evidence="6">
    <location>
        <begin position="1"/>
        <end position="19"/>
    </location>
</feature>
<evidence type="ECO:0000256" key="3">
    <source>
        <dbReference type="ARBA" id="ARBA00038050"/>
    </source>
</evidence>
<keyword evidence="6" id="KW-0732">Signal</keyword>
<dbReference type="InterPro" id="IPR023476">
    <property type="entry name" value="Pep_tRNA_hydro_II_dom_sf"/>
</dbReference>
<accession>A0ABZ1D7L9</accession>
<gene>
    <name evidence="7" type="ORF">IL334_007053</name>
</gene>
<organism evidence="7 8">
    <name type="scientific">Kwoniella shivajii</name>
    <dbReference type="NCBI Taxonomy" id="564305"/>
    <lineage>
        <taxon>Eukaryota</taxon>
        <taxon>Fungi</taxon>
        <taxon>Dikarya</taxon>
        <taxon>Basidiomycota</taxon>
        <taxon>Agaricomycotina</taxon>
        <taxon>Tremellomycetes</taxon>
        <taxon>Tremellales</taxon>
        <taxon>Cryptococcaceae</taxon>
        <taxon>Kwoniella</taxon>
    </lineage>
</organism>
<dbReference type="GeneID" id="87959183"/>
<feature type="region of interest" description="Disordered" evidence="5">
    <location>
        <begin position="40"/>
        <end position="94"/>
    </location>
</feature>
<dbReference type="Gene3D" id="3.40.1490.10">
    <property type="entry name" value="Bit1"/>
    <property type="match status" value="1"/>
</dbReference>
<evidence type="ECO:0000256" key="2">
    <source>
        <dbReference type="ARBA" id="ARBA00022801"/>
    </source>
</evidence>
<evidence type="ECO:0000313" key="7">
    <source>
        <dbReference type="EMBL" id="WRT70059.1"/>
    </source>
</evidence>
<dbReference type="CDD" id="cd02430">
    <property type="entry name" value="PTH2"/>
    <property type="match status" value="1"/>
</dbReference>
<dbReference type="Proteomes" id="UP001329825">
    <property type="component" value="Chromosome 10"/>
</dbReference>
<protein>
    <recommendedName>
        <fullName evidence="1">peptidyl-tRNA hydrolase</fullName>
        <ecNumber evidence="1">3.1.1.29</ecNumber>
    </recommendedName>
</protein>
<feature type="compositionally biased region" description="Low complexity" evidence="5">
    <location>
        <begin position="40"/>
        <end position="52"/>
    </location>
</feature>
<comment type="catalytic activity">
    <reaction evidence="4">
        <text>an N-acyl-L-alpha-aminoacyl-tRNA + H2O = an N-acyl-L-amino acid + a tRNA + H(+)</text>
        <dbReference type="Rhea" id="RHEA:54448"/>
        <dbReference type="Rhea" id="RHEA-COMP:10123"/>
        <dbReference type="Rhea" id="RHEA-COMP:13883"/>
        <dbReference type="ChEBI" id="CHEBI:15377"/>
        <dbReference type="ChEBI" id="CHEBI:15378"/>
        <dbReference type="ChEBI" id="CHEBI:59874"/>
        <dbReference type="ChEBI" id="CHEBI:78442"/>
        <dbReference type="ChEBI" id="CHEBI:138191"/>
        <dbReference type="EC" id="3.1.1.29"/>
    </reaction>
</comment>
<proteinExistence type="inferred from homology"/>
<dbReference type="PANTHER" id="PTHR12649">
    <property type="entry name" value="PEPTIDYL-TRNA HYDROLASE 2"/>
    <property type="match status" value="1"/>
</dbReference>
<feature type="compositionally biased region" description="Low complexity" evidence="5">
    <location>
        <begin position="60"/>
        <end position="71"/>
    </location>
</feature>
<dbReference type="EMBL" id="CP141890">
    <property type="protein sequence ID" value="WRT70059.1"/>
    <property type="molecule type" value="Genomic_DNA"/>
</dbReference>
<evidence type="ECO:0000256" key="6">
    <source>
        <dbReference type="SAM" id="SignalP"/>
    </source>
</evidence>
<keyword evidence="2 7" id="KW-0378">Hydrolase</keyword>
<feature type="chain" id="PRO_5046960262" description="peptidyl-tRNA hydrolase" evidence="6">
    <location>
        <begin position="20"/>
        <end position="226"/>
    </location>
</feature>
<dbReference type="PANTHER" id="PTHR12649:SF11">
    <property type="entry name" value="PEPTIDYL-TRNA HYDROLASE 2, MITOCHONDRIAL"/>
    <property type="match status" value="1"/>
</dbReference>
<dbReference type="RefSeq" id="XP_062794798.1">
    <property type="nucleotide sequence ID" value="XM_062938747.1"/>
</dbReference>
<sequence length="226" mass="23339">MSSFRMEGILSPLVFSVLAFALGYQAHSFFAGPNPSLLTPTDSASSSTLSPKSKSKSRSKLSSNANPPSIGSGSGSGSGSSSGTDSESDAEDTAAALSSDLTSAKFSSGEEMKLVLVVNDELKMTKGKVAAQAGHATLACAITLKEANPRLFRAWQNQGQPKIALRCANTEELEILAAQARSLNLCARTIRDAGRTQVAPGSKTIVGIGPGPARLINTVTGKLKLL</sequence>
<dbReference type="Pfam" id="PF01981">
    <property type="entry name" value="PTH2"/>
    <property type="match status" value="1"/>
</dbReference>
<evidence type="ECO:0000313" key="8">
    <source>
        <dbReference type="Proteomes" id="UP001329825"/>
    </source>
</evidence>
<dbReference type="SUPFAM" id="SSF102462">
    <property type="entry name" value="Peptidyl-tRNA hydrolase II"/>
    <property type="match status" value="1"/>
</dbReference>
<evidence type="ECO:0000256" key="4">
    <source>
        <dbReference type="ARBA" id="ARBA00048707"/>
    </source>
</evidence>
<dbReference type="InterPro" id="IPR002833">
    <property type="entry name" value="PTH2"/>
</dbReference>
<keyword evidence="8" id="KW-1185">Reference proteome</keyword>
<dbReference type="GO" id="GO:0016787">
    <property type="term" value="F:hydrolase activity"/>
    <property type="evidence" value="ECO:0007669"/>
    <property type="project" value="UniProtKB-KW"/>
</dbReference>
<dbReference type="EC" id="3.1.1.29" evidence="1"/>